<feature type="compositionally biased region" description="Basic and acidic residues" evidence="2">
    <location>
        <begin position="25"/>
        <end position="55"/>
    </location>
</feature>
<evidence type="ECO:0000313" key="3">
    <source>
        <dbReference type="EMBL" id="PWA63280.1"/>
    </source>
</evidence>
<evidence type="ECO:0000313" key="4">
    <source>
        <dbReference type="Proteomes" id="UP000245207"/>
    </source>
</evidence>
<evidence type="ECO:0000256" key="1">
    <source>
        <dbReference type="ARBA" id="ARBA00008403"/>
    </source>
</evidence>
<feature type="compositionally biased region" description="Basic and acidic residues" evidence="2">
    <location>
        <begin position="71"/>
        <end position="85"/>
    </location>
</feature>
<organism evidence="3 4">
    <name type="scientific">Artemisia annua</name>
    <name type="common">Sweet wormwood</name>
    <dbReference type="NCBI Taxonomy" id="35608"/>
    <lineage>
        <taxon>Eukaryota</taxon>
        <taxon>Viridiplantae</taxon>
        <taxon>Streptophyta</taxon>
        <taxon>Embryophyta</taxon>
        <taxon>Tracheophyta</taxon>
        <taxon>Spermatophyta</taxon>
        <taxon>Magnoliopsida</taxon>
        <taxon>eudicotyledons</taxon>
        <taxon>Gunneridae</taxon>
        <taxon>Pentapetalae</taxon>
        <taxon>asterids</taxon>
        <taxon>campanulids</taxon>
        <taxon>Asterales</taxon>
        <taxon>Asteraceae</taxon>
        <taxon>Asteroideae</taxon>
        <taxon>Anthemideae</taxon>
        <taxon>Artemisiinae</taxon>
        <taxon>Artemisia</taxon>
    </lineage>
</organism>
<dbReference type="Proteomes" id="UP000245207">
    <property type="component" value="Unassembled WGS sequence"/>
</dbReference>
<dbReference type="AlphaFoldDB" id="A0A2U1MPV0"/>
<dbReference type="InterPro" id="IPR000167">
    <property type="entry name" value="Dehydrin"/>
</dbReference>
<dbReference type="PANTHER" id="PTHR33346">
    <property type="entry name" value="DEHYDRIN XERO 2-RELATED"/>
    <property type="match status" value="1"/>
</dbReference>
<feature type="compositionally biased region" description="Basic and acidic residues" evidence="2">
    <location>
        <begin position="111"/>
        <end position="120"/>
    </location>
</feature>
<dbReference type="EMBL" id="PKPP01004672">
    <property type="protein sequence ID" value="PWA63280.1"/>
    <property type="molecule type" value="Genomic_DNA"/>
</dbReference>
<dbReference type="OrthoDB" id="1166395at2759"/>
<proteinExistence type="inferred from homology"/>
<dbReference type="GO" id="GO:0009737">
    <property type="term" value="P:response to abscisic acid"/>
    <property type="evidence" value="ECO:0007669"/>
    <property type="project" value="TreeGrafter"/>
</dbReference>
<dbReference type="GO" id="GO:0009414">
    <property type="term" value="P:response to water deprivation"/>
    <property type="evidence" value="ECO:0007669"/>
    <property type="project" value="TreeGrafter"/>
</dbReference>
<comment type="similarity">
    <text evidence="1">Belongs to the plant dehydrin family.</text>
</comment>
<comment type="caution">
    <text evidence="3">The sequence shown here is derived from an EMBL/GenBank/DDBJ whole genome shotgun (WGS) entry which is preliminary data.</text>
</comment>
<evidence type="ECO:0000256" key="2">
    <source>
        <dbReference type="SAM" id="MobiDB-lite"/>
    </source>
</evidence>
<dbReference type="Pfam" id="PF00257">
    <property type="entry name" value="Dehydrin"/>
    <property type="match status" value="1"/>
</dbReference>
<dbReference type="GO" id="GO:0005829">
    <property type="term" value="C:cytosol"/>
    <property type="evidence" value="ECO:0007669"/>
    <property type="project" value="TreeGrafter"/>
</dbReference>
<dbReference type="PANTHER" id="PTHR33346:SF42">
    <property type="entry name" value="DEHYDRIN XERO 1"/>
    <property type="match status" value="1"/>
</dbReference>
<dbReference type="STRING" id="35608.A0A2U1MPV0"/>
<dbReference type="GO" id="GO:0009631">
    <property type="term" value="P:cold acclimation"/>
    <property type="evidence" value="ECO:0007669"/>
    <property type="project" value="TreeGrafter"/>
</dbReference>
<protein>
    <submittedName>
        <fullName evidence="3">Dehydrin</fullName>
    </submittedName>
</protein>
<sequence length="135" mass="14405">MAEYGGEQYKKQEGDRQTDQNIGGKEGKQGVVEKIKEKLPGGDHGADEKKADEHTPYATNTVGDGYGNAGEEGHEKKGLMDKIKDMLPGGGDHGSEEHKTQATASTVGGGEHGDVGEEEHEKLMDQIKDTVAKTV</sequence>
<feature type="region of interest" description="Disordered" evidence="2">
    <location>
        <begin position="1"/>
        <end position="120"/>
    </location>
</feature>
<name>A0A2U1MPV0_ARTAN</name>
<accession>A0A2U1MPV0</accession>
<feature type="compositionally biased region" description="Basic and acidic residues" evidence="2">
    <location>
        <begin position="8"/>
        <end position="18"/>
    </location>
</feature>
<keyword evidence="4" id="KW-1185">Reference proteome</keyword>
<reference evidence="3 4" key="1">
    <citation type="journal article" date="2018" name="Mol. Plant">
        <title>The genome of Artemisia annua provides insight into the evolution of Asteraceae family and artemisinin biosynthesis.</title>
        <authorList>
            <person name="Shen Q."/>
            <person name="Zhang L."/>
            <person name="Liao Z."/>
            <person name="Wang S."/>
            <person name="Yan T."/>
            <person name="Shi P."/>
            <person name="Liu M."/>
            <person name="Fu X."/>
            <person name="Pan Q."/>
            <person name="Wang Y."/>
            <person name="Lv Z."/>
            <person name="Lu X."/>
            <person name="Zhang F."/>
            <person name="Jiang W."/>
            <person name="Ma Y."/>
            <person name="Chen M."/>
            <person name="Hao X."/>
            <person name="Li L."/>
            <person name="Tang Y."/>
            <person name="Lv G."/>
            <person name="Zhou Y."/>
            <person name="Sun X."/>
            <person name="Brodelius P.E."/>
            <person name="Rose J.K.C."/>
            <person name="Tang K."/>
        </authorList>
    </citation>
    <scope>NUCLEOTIDE SEQUENCE [LARGE SCALE GENOMIC DNA]</scope>
    <source>
        <strain evidence="4">cv. Huhao1</strain>
        <tissue evidence="3">Leaf</tissue>
    </source>
</reference>
<gene>
    <name evidence="3" type="ORF">CTI12_AA354100</name>
</gene>